<dbReference type="Proteomes" id="UP000198211">
    <property type="component" value="Unassembled WGS sequence"/>
</dbReference>
<comment type="caution">
    <text evidence="1">The sequence shown here is derived from an EMBL/GenBank/DDBJ whole genome shotgun (WGS) entry which is preliminary data.</text>
</comment>
<reference evidence="2" key="1">
    <citation type="submission" date="2017-03" db="EMBL/GenBank/DDBJ databases">
        <title>Phytopthora megakarya and P. palmivora, two closely related causual agents of cacao black pod achieved similar genome size and gene model numbers by different mechanisms.</title>
        <authorList>
            <person name="Ali S."/>
            <person name="Shao J."/>
            <person name="Larry D.J."/>
            <person name="Kronmiller B."/>
            <person name="Shen D."/>
            <person name="Strem M.D."/>
            <person name="Melnick R.L."/>
            <person name="Guiltinan M.J."/>
            <person name="Tyler B.M."/>
            <person name="Meinhardt L.W."/>
            <person name="Bailey B.A."/>
        </authorList>
    </citation>
    <scope>NUCLEOTIDE SEQUENCE [LARGE SCALE GENOMIC DNA]</scope>
    <source>
        <strain evidence="2">zdho120</strain>
    </source>
</reference>
<organism evidence="1 2">
    <name type="scientific">Phytophthora megakarya</name>
    <dbReference type="NCBI Taxonomy" id="4795"/>
    <lineage>
        <taxon>Eukaryota</taxon>
        <taxon>Sar</taxon>
        <taxon>Stramenopiles</taxon>
        <taxon>Oomycota</taxon>
        <taxon>Peronosporomycetes</taxon>
        <taxon>Peronosporales</taxon>
        <taxon>Peronosporaceae</taxon>
        <taxon>Phytophthora</taxon>
    </lineage>
</organism>
<dbReference type="STRING" id="4795.A0A225UIN1"/>
<name>A0A225UIN1_9STRA</name>
<evidence type="ECO:0000313" key="2">
    <source>
        <dbReference type="Proteomes" id="UP000198211"/>
    </source>
</evidence>
<sequence>MCIVEALRVVENTDDKGSRICLPWRQLENNVVVFHVKSGKLPSKPTNCTSDLWELVNRMCAFEPQIRVQIALVVDELARLRNIYSKYFKYVVSGDSLTSKFGDVESVPDTIIAARNLLSLLHDNPEQNKSVLDLYKSLWDCLEKIYESIIDNSSTDKDCRTLLYSLVFDIDEATSKLQDSNINMNYLVETTLESYALQRRLDKFCEAYSLSSGLN</sequence>
<dbReference type="OrthoDB" id="89553at2759"/>
<dbReference type="Gene3D" id="1.10.510.10">
    <property type="entry name" value="Transferase(Phosphotransferase) domain 1"/>
    <property type="match status" value="1"/>
</dbReference>
<keyword evidence="1" id="KW-0808">Transferase</keyword>
<protein>
    <submittedName>
        <fullName evidence="1">Serine/threonine protein kinase</fullName>
    </submittedName>
</protein>
<dbReference type="EMBL" id="NBNE01016743">
    <property type="protein sequence ID" value="OWY93077.1"/>
    <property type="molecule type" value="Genomic_DNA"/>
</dbReference>
<dbReference type="GO" id="GO:0004674">
    <property type="term" value="F:protein serine/threonine kinase activity"/>
    <property type="evidence" value="ECO:0007669"/>
    <property type="project" value="UniProtKB-KW"/>
</dbReference>
<keyword evidence="2" id="KW-1185">Reference proteome</keyword>
<keyword evidence="1" id="KW-0723">Serine/threonine-protein kinase</keyword>
<accession>A0A225UIN1</accession>
<gene>
    <name evidence="1" type="ORF">PHMEG_00037656</name>
</gene>
<dbReference type="AlphaFoldDB" id="A0A225UIN1"/>
<keyword evidence="1" id="KW-0418">Kinase</keyword>
<proteinExistence type="predicted"/>
<evidence type="ECO:0000313" key="1">
    <source>
        <dbReference type="EMBL" id="OWY93077.1"/>
    </source>
</evidence>